<dbReference type="Proteomes" id="UP001209694">
    <property type="component" value="Unassembled WGS sequence"/>
</dbReference>
<accession>A0AAW5VD90</accession>
<organism evidence="1 2">
    <name type="scientific">Leptospira levettii</name>
    <dbReference type="NCBI Taxonomy" id="2023178"/>
    <lineage>
        <taxon>Bacteria</taxon>
        <taxon>Pseudomonadati</taxon>
        <taxon>Spirochaetota</taxon>
        <taxon>Spirochaetia</taxon>
        <taxon>Leptospirales</taxon>
        <taxon>Leptospiraceae</taxon>
        <taxon>Leptospira</taxon>
    </lineage>
</organism>
<dbReference type="RefSeq" id="WP_135652318.1">
    <property type="nucleotide sequence ID" value="NZ_JAMQPS010000003.1"/>
</dbReference>
<protein>
    <submittedName>
        <fullName evidence="1">Uncharacterized protein</fullName>
    </submittedName>
</protein>
<dbReference type="PANTHER" id="PTHR31778:SF2">
    <property type="entry name" value="BUD SITE SELECTION PROTEIN RAX2"/>
    <property type="match status" value="1"/>
</dbReference>
<name>A0AAW5VD90_9LEPT</name>
<dbReference type="EMBL" id="JAMQQD010000004">
    <property type="protein sequence ID" value="MCW7515877.1"/>
    <property type="molecule type" value="Genomic_DNA"/>
</dbReference>
<dbReference type="Pfam" id="PF17164">
    <property type="entry name" value="DUF5122"/>
    <property type="match status" value="2"/>
</dbReference>
<evidence type="ECO:0000313" key="2">
    <source>
        <dbReference type="Proteomes" id="UP001209694"/>
    </source>
</evidence>
<dbReference type="SUPFAM" id="SSF50998">
    <property type="entry name" value="Quinoprotein alcohol dehydrogenase-like"/>
    <property type="match status" value="1"/>
</dbReference>
<dbReference type="GO" id="GO:1902929">
    <property type="term" value="C:plasma membrane of growing cell tip"/>
    <property type="evidence" value="ECO:0007669"/>
    <property type="project" value="TreeGrafter"/>
</dbReference>
<gene>
    <name evidence="1" type="ORF">ND810_11980</name>
</gene>
<dbReference type="AlphaFoldDB" id="A0AAW5VD90"/>
<dbReference type="InterPro" id="IPR013431">
    <property type="entry name" value="Delta_60_rpt"/>
</dbReference>
<dbReference type="PANTHER" id="PTHR31778">
    <property type="entry name" value="BUD SITE SELECTION PROTEIN RAX2"/>
    <property type="match status" value="1"/>
</dbReference>
<comment type="caution">
    <text evidence="1">The sequence shown here is derived from an EMBL/GenBank/DDBJ whole genome shotgun (WGS) entry which is preliminary data.</text>
</comment>
<sequence length="747" mass="80691">MRIQLFILFLPIFFFCKPADLSNGCDPKSKSYLLGSILRFATSDISPSCLPAFSPLDVDYWGVFGGSATVNSMEIYGNELILGGSFTALGPNVGSSYHLDTNSGKIISNFECPFLKLNDIAKAVVSDGSGGYYIAGNFTYARGFQFQNVVHMLPNCKLDFNFRPNPITPPNIYSMAIFGDKLYIGGVISSWDGNTRNNFVVLNRYSGALDSMVMDVNSAVEKLLVYNQKLYIAGQFATVNGFGRDRIARIDLLTSSLDSWVASSTQNSTIRALAIGSISGAPALIVGGAFTTPRNYAFALDLNGTLLAWNPNFNGIVDAIATSGSKIYVGGSFTTVNGGTARSNFAVVDSNTGTELGLNYGVNGNVHQVIENNGQIYLFGSFTSVLGETRNYAASIDANTNIMREWNPNFFNQFSYPSAAAAFSLDGSRMMIPGSVSTVNYVNRSNIASVYLDSGLPSNWSPSIDNEVSVLHIKRNFLFLGGSFTSISGQSRPRLAAFRLPTYDLLSFNPNVTSGVVTNLISDETNFYFGGTFTNVNGSTRNNVAAFSLDSFNLTSWNPNANNQVSALFDLNDSILLGGLFTNAGGSISTYIRAVNKTDGTALNIPTTFPNADVSGFASYNGKIYVGGTFTTVGGFSNQNLASFQKDTGVFETNRFQLNGGAFYNMFVTNDGLMVLHGGFSSINSTTAQGTAFINLNTNQVTPWKVSQTGVTFHQKQYGKYLFIAGNITERGYEPFSGYHRIDLPKL</sequence>
<dbReference type="InterPro" id="IPR011047">
    <property type="entry name" value="Quinoprotein_ADH-like_sf"/>
</dbReference>
<proteinExistence type="predicted"/>
<reference evidence="1" key="1">
    <citation type="submission" date="2022-06" db="EMBL/GenBank/DDBJ databases">
        <title>Leptospira isolates from biofilms formed at urban environments.</title>
        <authorList>
            <person name="Ribeiro P.S."/>
            <person name="Sousa T."/>
            <person name="Carvalho N."/>
            <person name="Aburjaile F."/>
            <person name="Neves F."/>
            <person name="Oliveira D."/>
            <person name="Blanco L."/>
            <person name="Lima J."/>
            <person name="Costa F."/>
            <person name="Brenig B."/>
            <person name="Soares S."/>
            <person name="Ramos R."/>
            <person name="Goes-Neto A."/>
            <person name="Matiuzzi M."/>
            <person name="Azevedo V."/>
            <person name="Ristow P."/>
        </authorList>
    </citation>
    <scope>NUCLEOTIDE SEQUENCE</scope>
    <source>
        <strain evidence="1">VSF7</strain>
    </source>
</reference>
<evidence type="ECO:0000313" key="1">
    <source>
        <dbReference type="EMBL" id="MCW7515877.1"/>
    </source>
</evidence>